<dbReference type="GO" id="GO:0009001">
    <property type="term" value="F:serine O-acetyltransferase activity"/>
    <property type="evidence" value="ECO:0007669"/>
    <property type="project" value="UniProtKB-EC"/>
</dbReference>
<dbReference type="PANTHER" id="PTHR42811">
    <property type="entry name" value="SERINE ACETYLTRANSFERASE"/>
    <property type="match status" value="1"/>
</dbReference>
<dbReference type="SUPFAM" id="SSF51161">
    <property type="entry name" value="Trimeric LpxA-like enzymes"/>
    <property type="match status" value="1"/>
</dbReference>
<keyword evidence="1" id="KW-0808">Transferase</keyword>
<organism evidence="1">
    <name type="scientific">bioreactor metagenome</name>
    <dbReference type="NCBI Taxonomy" id="1076179"/>
    <lineage>
        <taxon>unclassified sequences</taxon>
        <taxon>metagenomes</taxon>
        <taxon>ecological metagenomes</taxon>
    </lineage>
</organism>
<dbReference type="PIRSF" id="PIRSF000441">
    <property type="entry name" value="CysE"/>
    <property type="match status" value="1"/>
</dbReference>
<reference evidence="1" key="1">
    <citation type="submission" date="2019-08" db="EMBL/GenBank/DDBJ databases">
        <authorList>
            <person name="Kucharzyk K."/>
            <person name="Murdoch R.W."/>
            <person name="Higgins S."/>
            <person name="Loffler F."/>
        </authorList>
    </citation>
    <scope>NUCLEOTIDE SEQUENCE</scope>
</reference>
<accession>A0A645FNR4</accession>
<keyword evidence="1" id="KW-0012">Acyltransferase</keyword>
<protein>
    <submittedName>
        <fullName evidence="1">Serine acetyltransferase</fullName>
        <ecNumber evidence="1">2.3.1.30</ecNumber>
    </submittedName>
</protein>
<dbReference type="InterPro" id="IPR005881">
    <property type="entry name" value="Ser_O-AcTrfase"/>
</dbReference>
<dbReference type="GO" id="GO:0005737">
    <property type="term" value="C:cytoplasm"/>
    <property type="evidence" value="ECO:0007669"/>
    <property type="project" value="InterPro"/>
</dbReference>
<dbReference type="Pfam" id="PF14602">
    <property type="entry name" value="Hexapep_2"/>
    <property type="match status" value="1"/>
</dbReference>
<gene>
    <name evidence="1" type="primary">cysE_27</name>
    <name evidence="1" type="ORF">SDC9_162318</name>
</gene>
<dbReference type="EC" id="2.3.1.30" evidence="1"/>
<sequence length="108" mass="11526">MGENFFIDHGTGVVIGETCVIGSRVKIYQGVTLGAKSFELDEKGNPVKGIKRHPNIEDDVIIYSGATILGGDTTIGHHSVIGGNVWLTASVEPYSTVYNAQPSPIIKK</sequence>
<dbReference type="InterPro" id="IPR001451">
    <property type="entry name" value="Hexapep"/>
</dbReference>
<evidence type="ECO:0000313" key="1">
    <source>
        <dbReference type="EMBL" id="MPN14989.1"/>
    </source>
</evidence>
<dbReference type="AlphaFoldDB" id="A0A645FNR4"/>
<dbReference type="GO" id="GO:0006535">
    <property type="term" value="P:cysteine biosynthetic process from serine"/>
    <property type="evidence" value="ECO:0007669"/>
    <property type="project" value="InterPro"/>
</dbReference>
<dbReference type="InterPro" id="IPR011004">
    <property type="entry name" value="Trimer_LpxA-like_sf"/>
</dbReference>
<name>A0A645FNR4_9ZZZZ</name>
<comment type="caution">
    <text evidence="1">The sequence shown here is derived from an EMBL/GenBank/DDBJ whole genome shotgun (WGS) entry which is preliminary data.</text>
</comment>
<dbReference type="EMBL" id="VSSQ01061694">
    <property type="protein sequence ID" value="MPN14989.1"/>
    <property type="molecule type" value="Genomic_DNA"/>
</dbReference>
<dbReference type="Gene3D" id="2.160.10.10">
    <property type="entry name" value="Hexapeptide repeat proteins"/>
    <property type="match status" value="1"/>
</dbReference>
<proteinExistence type="predicted"/>